<organism evidence="1 2">
    <name type="scientific">Acidicapsa dinghuensis</name>
    <dbReference type="NCBI Taxonomy" id="2218256"/>
    <lineage>
        <taxon>Bacteria</taxon>
        <taxon>Pseudomonadati</taxon>
        <taxon>Acidobacteriota</taxon>
        <taxon>Terriglobia</taxon>
        <taxon>Terriglobales</taxon>
        <taxon>Acidobacteriaceae</taxon>
        <taxon>Acidicapsa</taxon>
    </lineage>
</organism>
<sequence length="296" mass="34038">MSRTGLRLITSLPSQFEILRCMRHPVFAELWRNHWRIPLKFAADDYLVQELTIGERKTCFLHHYDWLAKSFPEKMLRKIMMDRVTLFEIFEGGERYEITLHFSHSSEKEGELTLDLHVQGNDLYVISFTVVPGAIVKSSEPDVLLVTRVQGLRGEYRAIQQATKALRDVAPPALLMAALQGFADGLGIREVVGISAVRQSAYSEQYKEVFFRSYDEFFVDAGLTAAEDHLYRSPIPIPEKPIQDVKRGHKLRTKEKRALKREIIDGVRGFFDQSLQDYGNYPRHEQTIPVTAQPEA</sequence>
<dbReference type="Pfam" id="PF04393">
    <property type="entry name" value="DUF535"/>
    <property type="match status" value="1"/>
</dbReference>
<dbReference type="EMBL" id="JBHSPH010000007">
    <property type="protein sequence ID" value="MFC5863829.1"/>
    <property type="molecule type" value="Genomic_DNA"/>
</dbReference>
<comment type="caution">
    <text evidence="1">The sequence shown here is derived from an EMBL/GenBank/DDBJ whole genome shotgun (WGS) entry which is preliminary data.</text>
</comment>
<gene>
    <name evidence="1" type="ORF">ACFPT7_16090</name>
</gene>
<evidence type="ECO:0000313" key="2">
    <source>
        <dbReference type="Proteomes" id="UP001596091"/>
    </source>
</evidence>
<dbReference type="PANTHER" id="PTHR38785">
    <property type="entry name" value="HOMOLOG OF VIRK"/>
    <property type="match status" value="1"/>
</dbReference>
<dbReference type="InterPro" id="IPR007488">
    <property type="entry name" value="DUF535"/>
</dbReference>
<dbReference type="Proteomes" id="UP001596091">
    <property type="component" value="Unassembled WGS sequence"/>
</dbReference>
<protein>
    <submittedName>
        <fullName evidence="1">DUF535 family protein</fullName>
    </submittedName>
</protein>
<evidence type="ECO:0000313" key="1">
    <source>
        <dbReference type="EMBL" id="MFC5863829.1"/>
    </source>
</evidence>
<reference evidence="2" key="1">
    <citation type="journal article" date="2019" name="Int. J. Syst. Evol. Microbiol.">
        <title>The Global Catalogue of Microorganisms (GCM) 10K type strain sequencing project: providing services to taxonomists for standard genome sequencing and annotation.</title>
        <authorList>
            <consortium name="The Broad Institute Genomics Platform"/>
            <consortium name="The Broad Institute Genome Sequencing Center for Infectious Disease"/>
            <person name="Wu L."/>
            <person name="Ma J."/>
        </authorList>
    </citation>
    <scope>NUCLEOTIDE SEQUENCE [LARGE SCALE GENOMIC DNA]</scope>
    <source>
        <strain evidence="2">JCM 4087</strain>
    </source>
</reference>
<dbReference type="RefSeq" id="WP_263342178.1">
    <property type="nucleotide sequence ID" value="NZ_JAGSYH010000010.1"/>
</dbReference>
<name>A0ABW1EIM0_9BACT</name>
<accession>A0ABW1EIM0</accession>
<keyword evidence="2" id="KW-1185">Reference proteome</keyword>
<dbReference type="PANTHER" id="PTHR38785:SF1">
    <property type="entry name" value="HOMOLOG OF VIRK"/>
    <property type="match status" value="1"/>
</dbReference>
<proteinExistence type="predicted"/>